<evidence type="ECO:0000313" key="3">
    <source>
        <dbReference type="Proteomes" id="UP000234748"/>
    </source>
</evidence>
<protein>
    <submittedName>
        <fullName evidence="2">PRD domain-containing protein</fullName>
    </submittedName>
</protein>
<dbReference type="Pfam" id="PF00874">
    <property type="entry name" value="PRD"/>
    <property type="match status" value="1"/>
</dbReference>
<organism evidence="2 3">
    <name type="scientific">Peribacillus deserti</name>
    <dbReference type="NCBI Taxonomy" id="673318"/>
    <lineage>
        <taxon>Bacteria</taxon>
        <taxon>Bacillati</taxon>
        <taxon>Bacillota</taxon>
        <taxon>Bacilli</taxon>
        <taxon>Bacillales</taxon>
        <taxon>Bacillaceae</taxon>
        <taxon>Peribacillus</taxon>
    </lineage>
</organism>
<dbReference type="PROSITE" id="PS51372">
    <property type="entry name" value="PRD_2"/>
    <property type="match status" value="1"/>
</dbReference>
<dbReference type="EMBL" id="PGUY01000032">
    <property type="protein sequence ID" value="PLT29882.1"/>
    <property type="molecule type" value="Genomic_DNA"/>
</dbReference>
<reference evidence="2 3" key="1">
    <citation type="submission" date="2017-11" db="EMBL/GenBank/DDBJ databases">
        <title>Comparitive Functional Genomics of Dry Heat Resistant strains isolated from the Viking Spacecraft.</title>
        <authorList>
            <person name="Seuylemezian A."/>
            <person name="Cooper K."/>
            <person name="Vaishampayan P."/>
        </authorList>
    </citation>
    <scope>NUCLEOTIDE SEQUENCE [LARGE SCALE GENOMIC DNA]</scope>
    <source>
        <strain evidence="2 3">V1-29</strain>
    </source>
</reference>
<dbReference type="Gene3D" id="1.10.1790.10">
    <property type="entry name" value="PRD domain"/>
    <property type="match status" value="1"/>
</dbReference>
<accession>A0A2N5M6C8</accession>
<dbReference type="OrthoDB" id="2875478at2"/>
<proteinExistence type="predicted"/>
<gene>
    <name evidence="2" type="ORF">CUU66_10675</name>
</gene>
<dbReference type="AlphaFoldDB" id="A0A2N5M6C8"/>
<evidence type="ECO:0000259" key="1">
    <source>
        <dbReference type="PROSITE" id="PS51372"/>
    </source>
</evidence>
<dbReference type="SUPFAM" id="SSF63520">
    <property type="entry name" value="PTS-regulatory domain, PRD"/>
    <property type="match status" value="1"/>
</dbReference>
<dbReference type="InterPro" id="IPR036634">
    <property type="entry name" value="PRD_sf"/>
</dbReference>
<name>A0A2N5M6C8_9BACI</name>
<dbReference type="GO" id="GO:0006355">
    <property type="term" value="P:regulation of DNA-templated transcription"/>
    <property type="evidence" value="ECO:0007669"/>
    <property type="project" value="InterPro"/>
</dbReference>
<keyword evidence="3" id="KW-1185">Reference proteome</keyword>
<dbReference type="InterPro" id="IPR011608">
    <property type="entry name" value="PRD"/>
</dbReference>
<dbReference type="RefSeq" id="WP_101641972.1">
    <property type="nucleotide sequence ID" value="NZ_PGUY01000032.1"/>
</dbReference>
<feature type="domain" description="PRD" evidence="1">
    <location>
        <begin position="17"/>
        <end position="120"/>
    </location>
</feature>
<evidence type="ECO:0000313" key="2">
    <source>
        <dbReference type="EMBL" id="PLT29882.1"/>
    </source>
</evidence>
<dbReference type="Proteomes" id="UP000234748">
    <property type="component" value="Unassembled WGS sequence"/>
</dbReference>
<comment type="caution">
    <text evidence="2">The sequence shown here is derived from an EMBL/GenBank/DDBJ whole genome shotgun (WGS) entry which is preliminary data.</text>
</comment>
<sequence>MDSSLKERVDLLHDTNQMSDQIYQQLPGIFDRVEKFLGVKLLEENAGSFASHISVALQRISEGKPVSEISGELQTVVKENPDFYEFAKELLSEKASETNIDAEAAFITLYFCLLSGKENA</sequence>